<evidence type="ECO:0000259" key="1">
    <source>
        <dbReference type="Pfam" id="PF12986"/>
    </source>
</evidence>
<protein>
    <submittedName>
        <fullName evidence="3">DUF3870 domain-containing protein</fullName>
    </submittedName>
</protein>
<keyword evidence="5" id="KW-1185">Reference proteome</keyword>
<feature type="domain" description="DUF3870" evidence="1">
    <location>
        <begin position="9"/>
        <end position="102"/>
    </location>
</feature>
<dbReference type="InterPro" id="IPR024617">
    <property type="entry name" value="DUF3870"/>
</dbReference>
<organism evidence="3 4">
    <name type="scientific">Siminovitchia terrae</name>
    <name type="common">Bacillus terrae</name>
    <dbReference type="NCBI Taxonomy" id="1914933"/>
    <lineage>
        <taxon>Bacteria</taxon>
        <taxon>Bacillati</taxon>
        <taxon>Bacillota</taxon>
        <taxon>Bacilli</taxon>
        <taxon>Bacillales</taxon>
        <taxon>Bacillaceae</taxon>
        <taxon>Siminovitchia</taxon>
    </lineage>
</organism>
<dbReference type="Proteomes" id="UP000287296">
    <property type="component" value="Unassembled WGS sequence"/>
</dbReference>
<sequence>MEFNAKTMFIAGHARLPQGMAAKSVYETLTITAEVDVKYGVILKASATLATEHGSDFIGRLLRGTSLKDGIDEQMEAIQTYYRGKATNALIAAMKDLDLHYKQITAAEK</sequence>
<dbReference type="EMBL" id="BORJ01000007">
    <property type="protein sequence ID" value="GIN97049.1"/>
    <property type="molecule type" value="Genomic_DNA"/>
</dbReference>
<reference evidence="2 5" key="2">
    <citation type="submission" date="2021-03" db="EMBL/GenBank/DDBJ databases">
        <title>Antimicrobial resistance genes in bacteria isolated from Japanese honey, and their potential for conferring macrolide and lincosamide resistance in the American foulbrood pathogen Paenibacillus larvae.</title>
        <authorList>
            <person name="Okamoto M."/>
            <person name="Kumagai M."/>
            <person name="Kanamori H."/>
            <person name="Takamatsu D."/>
        </authorList>
    </citation>
    <scope>NUCLEOTIDE SEQUENCE [LARGE SCALE GENOMIC DNA]</scope>
    <source>
        <strain evidence="2 5">J6TS1</strain>
    </source>
</reference>
<evidence type="ECO:0000313" key="2">
    <source>
        <dbReference type="EMBL" id="GIN97049.1"/>
    </source>
</evidence>
<reference evidence="3 4" key="1">
    <citation type="submission" date="2018-12" db="EMBL/GenBank/DDBJ databases">
        <authorList>
            <person name="Sun L."/>
            <person name="Chen Z."/>
        </authorList>
    </citation>
    <scope>NUCLEOTIDE SEQUENCE [LARGE SCALE GENOMIC DNA]</scope>
    <source>
        <strain evidence="3 4">LMG 29736</strain>
    </source>
</reference>
<dbReference type="Proteomes" id="UP000680670">
    <property type="component" value="Unassembled WGS sequence"/>
</dbReference>
<evidence type="ECO:0000313" key="3">
    <source>
        <dbReference type="EMBL" id="RST60326.1"/>
    </source>
</evidence>
<evidence type="ECO:0000313" key="4">
    <source>
        <dbReference type="Proteomes" id="UP000287296"/>
    </source>
</evidence>
<dbReference type="OrthoDB" id="7061730at2"/>
<dbReference type="AlphaFoldDB" id="A0A429XAA1"/>
<evidence type="ECO:0000313" key="5">
    <source>
        <dbReference type="Proteomes" id="UP000680670"/>
    </source>
</evidence>
<accession>A0A429XAA1</accession>
<comment type="caution">
    <text evidence="3">The sequence shown here is derived from an EMBL/GenBank/DDBJ whole genome shotgun (WGS) entry which is preliminary data.</text>
</comment>
<dbReference type="EMBL" id="QYTW02000005">
    <property type="protein sequence ID" value="RST60326.1"/>
    <property type="molecule type" value="Genomic_DNA"/>
</dbReference>
<dbReference type="Pfam" id="PF12986">
    <property type="entry name" value="DUF3870"/>
    <property type="match status" value="1"/>
</dbReference>
<dbReference type="RefSeq" id="WP_120117524.1">
    <property type="nucleotide sequence ID" value="NZ_BORI01000004.1"/>
</dbReference>
<proteinExistence type="predicted"/>
<gene>
    <name evidence="3" type="ORF">D5F11_007740</name>
    <name evidence="2" type="ORF">J6TS1_29190</name>
</gene>
<name>A0A429XAA1_SIMTE</name>